<keyword evidence="1" id="KW-0479">Metal-binding</keyword>
<name>A0A9P5RTG4_9FUNG</name>
<evidence type="ECO:0000313" key="8">
    <source>
        <dbReference type="Proteomes" id="UP000748756"/>
    </source>
</evidence>
<dbReference type="Pfam" id="PF01485">
    <property type="entry name" value="IBR"/>
    <property type="match status" value="2"/>
</dbReference>
<feature type="compositionally biased region" description="Basic residues" evidence="5">
    <location>
        <begin position="15"/>
        <end position="25"/>
    </location>
</feature>
<dbReference type="InterPro" id="IPR013083">
    <property type="entry name" value="Znf_RING/FYVE/PHD"/>
</dbReference>
<comment type="caution">
    <text evidence="7">The sequence shown here is derived from an EMBL/GenBank/DDBJ whole genome shotgun (WGS) entry which is preliminary data.</text>
</comment>
<dbReference type="SMART" id="SM00647">
    <property type="entry name" value="IBR"/>
    <property type="match status" value="2"/>
</dbReference>
<keyword evidence="2" id="KW-0863">Zinc-finger</keyword>
<evidence type="ECO:0000313" key="7">
    <source>
        <dbReference type="EMBL" id="KAF9143224.1"/>
    </source>
</evidence>
<dbReference type="Proteomes" id="UP000748756">
    <property type="component" value="Unassembled WGS sequence"/>
</dbReference>
<dbReference type="Gene3D" id="1.10.287.110">
    <property type="entry name" value="DnaJ domain"/>
    <property type="match status" value="1"/>
</dbReference>
<dbReference type="SMART" id="SM00271">
    <property type="entry name" value="DnaJ"/>
    <property type="match status" value="1"/>
</dbReference>
<dbReference type="InterPro" id="IPR036869">
    <property type="entry name" value="J_dom_sf"/>
</dbReference>
<dbReference type="Pfam" id="PF00226">
    <property type="entry name" value="DnaJ"/>
    <property type="match status" value="1"/>
</dbReference>
<reference evidence="7" key="1">
    <citation type="journal article" date="2020" name="Fungal Divers.">
        <title>Resolving the Mortierellaceae phylogeny through synthesis of multi-gene phylogenetics and phylogenomics.</title>
        <authorList>
            <person name="Vandepol N."/>
            <person name="Liber J."/>
            <person name="Desiro A."/>
            <person name="Na H."/>
            <person name="Kennedy M."/>
            <person name="Barry K."/>
            <person name="Grigoriev I.V."/>
            <person name="Miller A.N."/>
            <person name="O'Donnell K."/>
            <person name="Stajich J.E."/>
            <person name="Bonito G."/>
        </authorList>
    </citation>
    <scope>NUCLEOTIDE SEQUENCE</scope>
    <source>
        <strain evidence="7">NRRL 6426</strain>
    </source>
</reference>
<dbReference type="CDD" id="cd06257">
    <property type="entry name" value="DnaJ"/>
    <property type="match status" value="1"/>
</dbReference>
<dbReference type="GO" id="GO:0004842">
    <property type="term" value="F:ubiquitin-protein transferase activity"/>
    <property type="evidence" value="ECO:0007669"/>
    <property type="project" value="InterPro"/>
</dbReference>
<dbReference type="Gene3D" id="3.30.40.10">
    <property type="entry name" value="Zinc/RING finger domain, C3HC4 (zinc finger)"/>
    <property type="match status" value="2"/>
</dbReference>
<organism evidence="7 8">
    <name type="scientific">Linnemannia schmuckeri</name>
    <dbReference type="NCBI Taxonomy" id="64567"/>
    <lineage>
        <taxon>Eukaryota</taxon>
        <taxon>Fungi</taxon>
        <taxon>Fungi incertae sedis</taxon>
        <taxon>Mucoromycota</taxon>
        <taxon>Mortierellomycotina</taxon>
        <taxon>Mortierellomycetes</taxon>
        <taxon>Mortierellales</taxon>
        <taxon>Mortierellaceae</taxon>
        <taxon>Linnemannia</taxon>
    </lineage>
</organism>
<dbReference type="CDD" id="cd20335">
    <property type="entry name" value="BRcat_RBR"/>
    <property type="match status" value="2"/>
</dbReference>
<dbReference type="GO" id="GO:0016567">
    <property type="term" value="P:protein ubiquitination"/>
    <property type="evidence" value="ECO:0007669"/>
    <property type="project" value="InterPro"/>
</dbReference>
<dbReference type="InterPro" id="IPR001623">
    <property type="entry name" value="DnaJ_domain"/>
</dbReference>
<proteinExistence type="predicted"/>
<dbReference type="InterPro" id="IPR002867">
    <property type="entry name" value="IBR_dom"/>
</dbReference>
<dbReference type="PRINTS" id="PR00625">
    <property type="entry name" value="JDOMAIN"/>
</dbReference>
<dbReference type="InterPro" id="IPR031127">
    <property type="entry name" value="E3_UB_ligase_RBR"/>
</dbReference>
<evidence type="ECO:0000256" key="1">
    <source>
        <dbReference type="ARBA" id="ARBA00022723"/>
    </source>
</evidence>
<gene>
    <name evidence="7" type="ORF">BG015_000494</name>
</gene>
<feature type="domain" description="J" evidence="6">
    <location>
        <begin position="591"/>
        <end position="667"/>
    </location>
</feature>
<feature type="region of interest" description="Disordered" evidence="5">
    <location>
        <begin position="98"/>
        <end position="122"/>
    </location>
</feature>
<evidence type="ECO:0000256" key="3">
    <source>
        <dbReference type="ARBA" id="ARBA00022786"/>
    </source>
</evidence>
<dbReference type="PROSITE" id="PS50076">
    <property type="entry name" value="DNAJ_2"/>
    <property type="match status" value="1"/>
</dbReference>
<dbReference type="SUPFAM" id="SSF57850">
    <property type="entry name" value="RING/U-box"/>
    <property type="match status" value="2"/>
</dbReference>
<keyword evidence="4" id="KW-0862">Zinc</keyword>
<evidence type="ECO:0000256" key="5">
    <source>
        <dbReference type="SAM" id="MobiDB-lite"/>
    </source>
</evidence>
<accession>A0A9P5RTG4</accession>
<keyword evidence="8" id="KW-1185">Reference proteome</keyword>
<protein>
    <recommendedName>
        <fullName evidence="6">J domain-containing protein</fullName>
    </recommendedName>
</protein>
<dbReference type="GO" id="GO:0008270">
    <property type="term" value="F:zinc ion binding"/>
    <property type="evidence" value="ECO:0007669"/>
    <property type="project" value="UniProtKB-KW"/>
</dbReference>
<dbReference type="EMBL" id="JAAAUQ010001079">
    <property type="protein sequence ID" value="KAF9143224.1"/>
    <property type="molecule type" value="Genomic_DNA"/>
</dbReference>
<keyword evidence="3" id="KW-0833">Ubl conjugation pathway</keyword>
<evidence type="ECO:0000259" key="6">
    <source>
        <dbReference type="PROSITE" id="PS50076"/>
    </source>
</evidence>
<dbReference type="SUPFAM" id="SSF46565">
    <property type="entry name" value="Chaperone J-domain"/>
    <property type="match status" value="1"/>
</dbReference>
<evidence type="ECO:0000256" key="4">
    <source>
        <dbReference type="ARBA" id="ARBA00022833"/>
    </source>
</evidence>
<dbReference type="AlphaFoldDB" id="A0A9P5RTG4"/>
<evidence type="ECO:0000256" key="2">
    <source>
        <dbReference type="ARBA" id="ARBA00022771"/>
    </source>
</evidence>
<sequence>MTTMAHPPSKVGPSTHHHQKQHHHIPSPLPPPPPARILQCGICMDDFEWFSLKDLNGYQEDPKGNSASTAVSSSPLSRLPQICQRSFHIFCSHSRNQGTSTGTRAHPGRGIRSLFGGEGRRQRREQKLKQVSATGPSLEALKLGCSLHTGKDHAFCLECLARYIDTQVKAQAWPIVCPHENCREVVSSFAVETLLGSEALQWHRLAVEHAIQKKIYCPSNACGRLIDGDRNDEEEPVDRHCPYCNKPFCAMCHGEAHTGINCQQRLDKIFETMATDSCDHMTCRCGNQFCYTKMSTITRSSSEAATSNYRLLFDNKFRSSPPPPSTQSTRAPAPARILKCGICLEDFEWFSLKDLPGYQSDLQDYDLITTNVLPLLPRIKKQSVPILCGHAHGRTGRARQRRVRWTSALFGVRRVLCEEQEVLASAAAVDALLKPEQQVPLKLGCSLHMDKSHAFCMECSARYINIQVKAHVWPIVCPKESCEEMVSSFAVETLLGGDAVKWYTLGLEHAIKKKIYCPSLACGRLIDGELCDETQPVDHHCPYCSKPFCAMCLAPAHNGNNCDKRQDKIFEDLANASKWRNCPTCRQKIEKESELLKVPETATSEQIREAYKREALRTHPDRTTNLGGPDGERPLSKDEATYLFQQVADAYYVLSNTQRRKEYDIARRSAQNRGSWSTSATARGHAEPETVFGGVFEELLRPEVQNPTSFYSPVGMASGAALGFICGGIPGALIGGYGGKTLGRIRDQKGVSVIEAFGRLEHAHKAAIIATLAAKIFKSLQ</sequence>
<dbReference type="OrthoDB" id="442087at2759"/>
<feature type="region of interest" description="Disordered" evidence="5">
    <location>
        <begin position="1"/>
        <end position="33"/>
    </location>
</feature>
<dbReference type="PANTHER" id="PTHR11685">
    <property type="entry name" value="RBR FAMILY RING FINGER AND IBR DOMAIN-CONTAINING"/>
    <property type="match status" value="1"/>
</dbReference>